<proteinExistence type="predicted"/>
<name>A0ABV8E4V9_9HYPH</name>
<evidence type="ECO:0000313" key="1">
    <source>
        <dbReference type="EMBL" id="MFC3967184.1"/>
    </source>
</evidence>
<reference evidence="2" key="1">
    <citation type="journal article" date="2019" name="Int. J. Syst. Evol. Microbiol.">
        <title>The Global Catalogue of Microorganisms (GCM) 10K type strain sequencing project: providing services to taxonomists for standard genome sequencing and annotation.</title>
        <authorList>
            <consortium name="The Broad Institute Genomics Platform"/>
            <consortium name="The Broad Institute Genome Sequencing Center for Infectious Disease"/>
            <person name="Wu L."/>
            <person name="Ma J."/>
        </authorList>
    </citation>
    <scope>NUCLEOTIDE SEQUENCE [LARGE SCALE GENOMIC DNA]</scope>
    <source>
        <strain evidence="2">TBRC 5781</strain>
    </source>
</reference>
<dbReference type="Proteomes" id="UP001595697">
    <property type="component" value="Unassembled WGS sequence"/>
</dbReference>
<keyword evidence="2" id="KW-1185">Reference proteome</keyword>
<comment type="caution">
    <text evidence="1">The sequence shown here is derived from an EMBL/GenBank/DDBJ whole genome shotgun (WGS) entry which is preliminary data.</text>
</comment>
<dbReference type="RefSeq" id="WP_247261256.1">
    <property type="nucleotide sequence ID" value="NZ_JALJQZ010000018.1"/>
</dbReference>
<organism evidence="1 2">
    <name type="scientific">Rhizobium lemnae</name>
    <dbReference type="NCBI Taxonomy" id="1214924"/>
    <lineage>
        <taxon>Bacteria</taxon>
        <taxon>Pseudomonadati</taxon>
        <taxon>Pseudomonadota</taxon>
        <taxon>Alphaproteobacteria</taxon>
        <taxon>Hyphomicrobiales</taxon>
        <taxon>Rhizobiaceae</taxon>
        <taxon>Rhizobium/Agrobacterium group</taxon>
        <taxon>Rhizobium</taxon>
    </lineage>
</organism>
<accession>A0ABV8E4V9</accession>
<gene>
    <name evidence="1" type="ORF">ACFOVS_03350</name>
</gene>
<dbReference type="EMBL" id="JBHSBD010000011">
    <property type="protein sequence ID" value="MFC3967184.1"/>
    <property type="molecule type" value="Genomic_DNA"/>
</dbReference>
<protein>
    <submittedName>
        <fullName evidence="1">Uncharacterized protein</fullName>
    </submittedName>
</protein>
<sequence length="57" mass="6529">MMVREDYRKGWEWKKAWYEANGFGVGRSLFTSQDDERGGLDSACLRSTVNAIKALLD</sequence>
<evidence type="ECO:0000313" key="2">
    <source>
        <dbReference type="Proteomes" id="UP001595697"/>
    </source>
</evidence>